<evidence type="ECO:0000313" key="2">
    <source>
        <dbReference type="EMBL" id="QNS04864.1"/>
    </source>
</evidence>
<organism evidence="2 3">
    <name type="scientific">Streptomyces xanthii</name>
    <dbReference type="NCBI Taxonomy" id="2768069"/>
    <lineage>
        <taxon>Bacteria</taxon>
        <taxon>Bacillati</taxon>
        <taxon>Actinomycetota</taxon>
        <taxon>Actinomycetes</taxon>
        <taxon>Kitasatosporales</taxon>
        <taxon>Streptomycetaceae</taxon>
        <taxon>Streptomyces</taxon>
    </lineage>
</organism>
<accession>A0A7H1B809</accession>
<name>A0A7H1B809_9ACTN</name>
<protein>
    <submittedName>
        <fullName evidence="2">DUF4097 family beta strand repeat protein</fullName>
    </submittedName>
</protein>
<feature type="domain" description="DUF4097" evidence="1">
    <location>
        <begin position="92"/>
        <end position="218"/>
    </location>
</feature>
<dbReference type="InterPro" id="IPR025164">
    <property type="entry name" value="Toastrack_DUF4097"/>
</dbReference>
<sequence length="222" mass="22835">MQKFDTPNPVHTTLAVPAGRLQLIAADRADTVVEVRPADPSKGRDVKAAEEIEVGYADGALRIAARDPKNRLFGPSGAVEITVQLPAGSPVVIDAADADVRGVGRLGDLAIEAARATVKVDESSAARVTVAAGDITLGRLTGPAHVRTQKGDITVTEAARGDLDLKTEMGDITVDTAQGSNATLDAGTSYGRVANSLVHDGGTPDVTIRATTSHGDITARAL</sequence>
<dbReference type="EMBL" id="CP061281">
    <property type="protein sequence ID" value="QNS04864.1"/>
    <property type="molecule type" value="Genomic_DNA"/>
</dbReference>
<evidence type="ECO:0000313" key="3">
    <source>
        <dbReference type="Proteomes" id="UP000516428"/>
    </source>
</evidence>
<gene>
    <name evidence="2" type="ORF">IAG42_15420</name>
</gene>
<dbReference type="Proteomes" id="UP000516428">
    <property type="component" value="Chromosome"/>
</dbReference>
<dbReference type="RefSeq" id="WP_188337568.1">
    <property type="nucleotide sequence ID" value="NZ_CP061281.1"/>
</dbReference>
<dbReference type="Gene3D" id="2.160.20.120">
    <property type="match status" value="1"/>
</dbReference>
<proteinExistence type="predicted"/>
<dbReference type="Pfam" id="PF13349">
    <property type="entry name" value="DUF4097"/>
    <property type="match status" value="1"/>
</dbReference>
<dbReference type="KEGG" id="sxn:IAG42_15420"/>
<keyword evidence="3" id="KW-1185">Reference proteome</keyword>
<evidence type="ECO:0000259" key="1">
    <source>
        <dbReference type="Pfam" id="PF13349"/>
    </source>
</evidence>
<dbReference type="AlphaFoldDB" id="A0A7H1B809"/>
<reference evidence="2 3" key="1">
    <citation type="submission" date="2020-09" db="EMBL/GenBank/DDBJ databases">
        <title>A novel species.</title>
        <authorList>
            <person name="Gao J."/>
        </authorList>
    </citation>
    <scope>NUCLEOTIDE SEQUENCE [LARGE SCALE GENOMIC DNA]</scope>
    <source>
        <strain evidence="2 3">CRXT-Y-14</strain>
    </source>
</reference>